<reference evidence="2" key="1">
    <citation type="journal article" date="2016" name="Proc. Natl. Acad. Sci. U.S.A.">
        <title>Lipid metabolic changes in an early divergent fungus govern the establishment of a mutualistic symbiosis with endobacteria.</title>
        <authorList>
            <person name="Lastovetsky O.A."/>
            <person name="Gaspar M.L."/>
            <person name="Mondo S.J."/>
            <person name="LaButti K.M."/>
            <person name="Sandor L."/>
            <person name="Grigoriev I.V."/>
            <person name="Henry S.A."/>
            <person name="Pawlowska T.E."/>
        </authorList>
    </citation>
    <scope>NUCLEOTIDE SEQUENCE [LARGE SCALE GENOMIC DNA]</scope>
    <source>
        <strain evidence="2">ATCC 52814</strain>
    </source>
</reference>
<gene>
    <name evidence="2" type="ORF">BCV72DRAFT_208697</name>
</gene>
<organism evidence="2">
    <name type="scientific">Rhizopus microsporus var. microsporus</name>
    <dbReference type="NCBI Taxonomy" id="86635"/>
    <lineage>
        <taxon>Eukaryota</taxon>
        <taxon>Fungi</taxon>
        <taxon>Fungi incertae sedis</taxon>
        <taxon>Mucoromycota</taxon>
        <taxon>Mucoromycotina</taxon>
        <taxon>Mucoromycetes</taxon>
        <taxon>Mucorales</taxon>
        <taxon>Mucorineae</taxon>
        <taxon>Rhizopodaceae</taxon>
        <taxon>Rhizopus</taxon>
    </lineage>
</organism>
<dbReference type="OrthoDB" id="2443300at2759"/>
<dbReference type="Proteomes" id="UP000242414">
    <property type="component" value="Unassembled WGS sequence"/>
</dbReference>
<dbReference type="Gene3D" id="3.60.10.10">
    <property type="entry name" value="Endonuclease/exonuclease/phosphatase"/>
    <property type="match status" value="1"/>
</dbReference>
<sequence>MNNRNQRRAIRLLSLNCNSLFKLSKPNSRKHLIRYIRLKQPTFVTLQEVDNSLNPLDHFSALHKQFCSSQSFWNQYCGIVSLDNQFHLEQIPLPEDSRCILTRVSHVNQEVSPFFILVLYAPSSSPRERISFFDSLLDFVQFSPYSDQSCIERLIIAGDFNYDASNIALRSSSSRCGLRQWNHFLRCHFSNVMSDLHQPNAPTFRRSDTTSSTIDFIFLSSSLSLSFANAVIEYINREWTDHALLHVEPHLETKTSNDPGIWRANPIFLQKEDFCNQLHSRLSSYY</sequence>
<name>A0A1X0R1A8_RHIZD</name>
<protein>
    <submittedName>
        <fullName evidence="2">Endonuclease/exonuclease/phosphatase</fullName>
    </submittedName>
</protein>
<keyword evidence="2" id="KW-0255">Endonuclease</keyword>
<dbReference type="GO" id="GO:0004527">
    <property type="term" value="F:exonuclease activity"/>
    <property type="evidence" value="ECO:0007669"/>
    <property type="project" value="UniProtKB-KW"/>
</dbReference>
<dbReference type="EMBL" id="KV921937">
    <property type="protein sequence ID" value="ORE05784.1"/>
    <property type="molecule type" value="Genomic_DNA"/>
</dbReference>
<dbReference type="InterPro" id="IPR036691">
    <property type="entry name" value="Endo/exonu/phosph_ase_sf"/>
</dbReference>
<feature type="domain" description="Endonuclease/exonuclease/phosphatase" evidence="1">
    <location>
        <begin position="13"/>
        <end position="242"/>
    </location>
</feature>
<evidence type="ECO:0000259" key="1">
    <source>
        <dbReference type="Pfam" id="PF03372"/>
    </source>
</evidence>
<dbReference type="Pfam" id="PF03372">
    <property type="entry name" value="Exo_endo_phos"/>
    <property type="match status" value="1"/>
</dbReference>
<evidence type="ECO:0000313" key="2">
    <source>
        <dbReference type="EMBL" id="ORE05784.1"/>
    </source>
</evidence>
<keyword evidence="2" id="KW-0540">Nuclease</keyword>
<dbReference type="GO" id="GO:0004519">
    <property type="term" value="F:endonuclease activity"/>
    <property type="evidence" value="ECO:0007669"/>
    <property type="project" value="UniProtKB-KW"/>
</dbReference>
<feature type="non-terminal residue" evidence="2">
    <location>
        <position position="286"/>
    </location>
</feature>
<keyword evidence="2" id="KW-0378">Hydrolase</keyword>
<dbReference type="SUPFAM" id="SSF56219">
    <property type="entry name" value="DNase I-like"/>
    <property type="match status" value="1"/>
</dbReference>
<keyword evidence="2" id="KW-0269">Exonuclease</keyword>
<dbReference type="AlphaFoldDB" id="A0A1X0R1A8"/>
<dbReference type="VEuPathDB" id="FungiDB:BCV72DRAFT_208697"/>
<dbReference type="InterPro" id="IPR005135">
    <property type="entry name" value="Endo/exonuclease/phosphatase"/>
</dbReference>
<proteinExistence type="predicted"/>
<accession>A0A1X0R1A8</accession>